<dbReference type="PANTHER" id="PTHR38102:SF1">
    <property type="entry name" value="PERIPLASMIC CHAPERONE SPY"/>
    <property type="match status" value="1"/>
</dbReference>
<protein>
    <submittedName>
        <fullName evidence="8">Periplasmic repressor CpxP</fullName>
    </submittedName>
</protein>
<dbReference type="AlphaFoldDB" id="A0A3R9FBL3"/>
<feature type="chain" id="PRO_5018564755" evidence="7">
    <location>
        <begin position="26"/>
        <end position="165"/>
    </location>
</feature>
<dbReference type="OrthoDB" id="6105813at2"/>
<feature type="region of interest" description="Disordered" evidence="6">
    <location>
        <begin position="143"/>
        <end position="165"/>
    </location>
</feature>
<evidence type="ECO:0000313" key="9">
    <source>
        <dbReference type="Proteomes" id="UP000269041"/>
    </source>
</evidence>
<proteinExistence type="inferred from homology"/>
<organism evidence="8 9">
    <name type="scientific">Vibrio pectenicida</name>
    <dbReference type="NCBI Taxonomy" id="62763"/>
    <lineage>
        <taxon>Bacteria</taxon>
        <taxon>Pseudomonadati</taxon>
        <taxon>Pseudomonadota</taxon>
        <taxon>Gammaproteobacteria</taxon>
        <taxon>Vibrionales</taxon>
        <taxon>Vibrionaceae</taxon>
        <taxon>Vibrio</taxon>
    </lineage>
</organism>
<dbReference type="CDD" id="cd09916">
    <property type="entry name" value="CpxP_like"/>
    <property type="match status" value="1"/>
</dbReference>
<evidence type="ECO:0000256" key="1">
    <source>
        <dbReference type="ARBA" id="ARBA00004418"/>
    </source>
</evidence>
<gene>
    <name evidence="8" type="primary">cpxP</name>
    <name evidence="8" type="ORF">EJA03_00745</name>
</gene>
<dbReference type="PANTHER" id="PTHR38102">
    <property type="entry name" value="PERIPLASMIC CHAPERONE SPY"/>
    <property type="match status" value="1"/>
</dbReference>
<feature type="compositionally biased region" description="Basic and acidic residues" evidence="6">
    <location>
        <begin position="143"/>
        <end position="154"/>
    </location>
</feature>
<dbReference type="Proteomes" id="UP000269041">
    <property type="component" value="Unassembled WGS sequence"/>
</dbReference>
<sequence>MKTAKKLVLAMIVLPLTLASAGVFANNGKEHGKQGHKEFILDRGLMRELDLTQEQQAQLKDLREAMKKDLKAQYQENFAVHQEEMQAHKEKMQALVLADSFDKAAANELAKAMLENQAEHKVKLLEKQHQLLSILTPEQKTKYIEMQKERDSQRAQKRHERLTKS</sequence>
<keyword evidence="9" id="KW-1185">Reference proteome</keyword>
<dbReference type="Gene3D" id="1.20.120.1490">
    <property type="match status" value="1"/>
</dbReference>
<dbReference type="NCBIfam" id="NF009391">
    <property type="entry name" value="PRK12750.1"/>
    <property type="match status" value="1"/>
</dbReference>
<evidence type="ECO:0000256" key="3">
    <source>
        <dbReference type="ARBA" id="ARBA00022729"/>
    </source>
</evidence>
<dbReference type="EMBL" id="RSFA01000001">
    <property type="protein sequence ID" value="RSD33101.1"/>
    <property type="molecule type" value="Genomic_DNA"/>
</dbReference>
<accession>A0A3R9FBL3</accession>
<dbReference type="InterPro" id="IPR052211">
    <property type="entry name" value="Cpx_auxiliary_protein"/>
</dbReference>
<keyword evidence="4" id="KW-0574">Periplasm</keyword>
<comment type="caution">
    <text evidence="8">The sequence shown here is derived from an EMBL/GenBank/DDBJ whole genome shotgun (WGS) entry which is preliminary data.</text>
</comment>
<name>A0A3R9FBL3_9VIBR</name>
<dbReference type="InterPro" id="IPR012899">
    <property type="entry name" value="LTXXQ"/>
</dbReference>
<reference evidence="8 9" key="1">
    <citation type="submission" date="2018-12" db="EMBL/GenBank/DDBJ databases">
        <title>Genomic taxonomy of the Vibrionaceae family.</title>
        <authorList>
            <person name="Gomez-Gil B."/>
            <person name="Enciso-Ibarra K."/>
        </authorList>
    </citation>
    <scope>NUCLEOTIDE SEQUENCE [LARGE SCALE GENOMIC DNA]</scope>
    <source>
        <strain evidence="8 9">CAIM 594</strain>
    </source>
</reference>
<dbReference type="PIRSF" id="PIRSF034445">
    <property type="entry name" value="CpxP_Spy"/>
    <property type="match status" value="1"/>
</dbReference>
<dbReference type="RefSeq" id="WP_125319364.1">
    <property type="nucleotide sequence ID" value="NZ_AP024889.1"/>
</dbReference>
<evidence type="ECO:0000313" key="8">
    <source>
        <dbReference type="EMBL" id="RSD33101.1"/>
    </source>
</evidence>
<evidence type="ECO:0000256" key="5">
    <source>
        <dbReference type="SAM" id="Coils"/>
    </source>
</evidence>
<feature type="compositionally biased region" description="Basic residues" evidence="6">
    <location>
        <begin position="155"/>
        <end position="165"/>
    </location>
</feature>
<evidence type="ECO:0000256" key="4">
    <source>
        <dbReference type="ARBA" id="ARBA00022764"/>
    </source>
</evidence>
<evidence type="ECO:0000256" key="6">
    <source>
        <dbReference type="SAM" id="MobiDB-lite"/>
    </source>
</evidence>
<feature type="coiled-coil region" evidence="5">
    <location>
        <begin position="49"/>
        <end position="91"/>
    </location>
</feature>
<dbReference type="GO" id="GO:0030288">
    <property type="term" value="C:outer membrane-bounded periplasmic space"/>
    <property type="evidence" value="ECO:0007669"/>
    <property type="project" value="TreeGrafter"/>
</dbReference>
<comment type="similarity">
    <text evidence="2">Belongs to the CpxP/Spy family.</text>
</comment>
<evidence type="ECO:0000256" key="2">
    <source>
        <dbReference type="ARBA" id="ARBA00008441"/>
    </source>
</evidence>
<keyword evidence="5" id="KW-0175">Coiled coil</keyword>
<comment type="subcellular location">
    <subcellularLocation>
        <location evidence="1">Periplasm</location>
    </subcellularLocation>
</comment>
<dbReference type="GO" id="GO:0051082">
    <property type="term" value="F:unfolded protein binding"/>
    <property type="evidence" value="ECO:0007669"/>
    <property type="project" value="TreeGrafter"/>
</dbReference>
<keyword evidence="3 7" id="KW-0732">Signal</keyword>
<dbReference type="Pfam" id="PF07813">
    <property type="entry name" value="LTXXQ"/>
    <property type="match status" value="1"/>
</dbReference>
<evidence type="ECO:0000256" key="7">
    <source>
        <dbReference type="SAM" id="SignalP"/>
    </source>
</evidence>
<feature type="signal peptide" evidence="7">
    <location>
        <begin position="1"/>
        <end position="25"/>
    </location>
</feature>